<comment type="caution">
    <text evidence="9">The sequence shown here is derived from an EMBL/GenBank/DDBJ whole genome shotgun (WGS) entry which is preliminary data.</text>
</comment>
<dbReference type="Proteomes" id="UP000534207">
    <property type="component" value="Unassembled WGS sequence"/>
</dbReference>
<dbReference type="InterPro" id="IPR011059">
    <property type="entry name" value="Metal-dep_hydrolase_composite"/>
</dbReference>
<evidence type="ECO:0000256" key="1">
    <source>
        <dbReference type="ARBA" id="ARBA00006773"/>
    </source>
</evidence>
<dbReference type="EMBL" id="JACASW010000005">
    <property type="protein sequence ID" value="NWK06371.1"/>
    <property type="molecule type" value="Genomic_DNA"/>
</dbReference>
<dbReference type="Gene3D" id="3.20.20.140">
    <property type="entry name" value="Metal-dependent hydrolases"/>
    <property type="match status" value="1"/>
</dbReference>
<keyword evidence="4 6" id="KW-0464">Manganese</keyword>
<dbReference type="GO" id="GO:0006146">
    <property type="term" value="P:adenine catabolic process"/>
    <property type="evidence" value="ECO:0007669"/>
    <property type="project" value="InterPro"/>
</dbReference>
<dbReference type="InterPro" id="IPR026912">
    <property type="entry name" value="Adenine_deam_C"/>
</dbReference>
<dbReference type="Gene3D" id="2.30.40.10">
    <property type="entry name" value="Urease, subunit C, domain 1"/>
    <property type="match status" value="1"/>
</dbReference>
<gene>
    <name evidence="6" type="primary">ade</name>
    <name evidence="9" type="ORF">HX827_03400</name>
</gene>
<dbReference type="SUPFAM" id="SSF51556">
    <property type="entry name" value="Metallo-dependent hydrolases"/>
    <property type="match status" value="1"/>
</dbReference>
<feature type="domain" description="Amidohydrolase-related" evidence="7">
    <location>
        <begin position="60"/>
        <end position="345"/>
    </location>
</feature>
<comment type="cofactor">
    <cofactor evidence="6">
        <name>Mn(2+)</name>
        <dbReference type="ChEBI" id="CHEBI:29035"/>
    </cofactor>
</comment>
<dbReference type="SUPFAM" id="SSF51338">
    <property type="entry name" value="Composite domain of metallo-dependent hydrolases"/>
    <property type="match status" value="1"/>
</dbReference>
<evidence type="ECO:0000313" key="9">
    <source>
        <dbReference type="EMBL" id="NWK06371.1"/>
    </source>
</evidence>
<dbReference type="PANTHER" id="PTHR11113">
    <property type="entry name" value="N-ACETYLGLUCOSAMINE-6-PHOSPHATE DEACETYLASE"/>
    <property type="match status" value="1"/>
</dbReference>
<dbReference type="EC" id="3.5.4.2" evidence="2 6"/>
<protein>
    <recommendedName>
        <fullName evidence="2 6">Adenine deaminase</fullName>
        <shortName evidence="6">Adenase</shortName>
        <shortName evidence="6">Adenine aminase</shortName>
        <ecNumber evidence="2 6">3.5.4.2</ecNumber>
    </recommendedName>
</protein>
<organism evidence="9 10">
    <name type="scientific">Marine Group I thaumarchaeote</name>
    <dbReference type="NCBI Taxonomy" id="2511932"/>
    <lineage>
        <taxon>Archaea</taxon>
        <taxon>Nitrososphaerota</taxon>
        <taxon>Marine Group I</taxon>
    </lineage>
</organism>
<dbReference type="Pfam" id="PF13382">
    <property type="entry name" value="Adenine_deam_C"/>
    <property type="match status" value="1"/>
</dbReference>
<comment type="similarity">
    <text evidence="1 6">Belongs to the metallo-dependent hydrolases superfamily. Adenine deaminase family.</text>
</comment>
<sequence length="571" mass="62921">MGDRDADLILENCSLFNVYSREILPETQIAISQDRIAYVGKDASHTKGKKTVTINLEKKYVTPGFADPHIHLDQFVSPTEFVKKSLLCGVTSLFSDPIDIVSTCGYRGFKEFVKMTSGLPARFFHVVPGGVPVDRKFSNGKTLNLTEAKSALKIPSVLGLGEVFSWTKVTKRDSQTMKMLSTMLENNCVINGHTAGASGKKLNAYVSSGILSCHEPINFDQVLERLRLGMWIMIREGSIRRDLKDIVPLVLSNKTYTDRLMFCSDGLDPADIIKFGHIDHCIRESVKLGLDQVDAISMASKNCFDYYNLGKDLGGIAPGKLADILVFDDLVKMRPKKVFVGGQLVVSNGAIVHKIKNYTVPKWMAKTVKLHKFSDEDFTVRAKDNSANVNVINMKTEIITEKTSENLPVKDGNVVASTDKDVWKVAAFDRTFGTTKHTVGFLKNFDAKIGAFASTWNFHENNMIVIGSNEKDMAKAVNSLVTTQGGMVVVGDEKILSSMPLQMAGIVSTDSFETVLENFANLNAVLADAGCKFKKPHLIPLFLPFLALPDVRILSTGLVDVKNCSFLKIVT</sequence>
<evidence type="ECO:0000313" key="10">
    <source>
        <dbReference type="Proteomes" id="UP000534207"/>
    </source>
</evidence>
<dbReference type="Pfam" id="PF01979">
    <property type="entry name" value="Amidohydro_1"/>
    <property type="match status" value="1"/>
</dbReference>
<reference evidence="9 10" key="1">
    <citation type="journal article" date="2019" name="Environ. Microbiol.">
        <title>Genomics insights into ecotype formation of ammonia-oxidizing archaea in the deep ocean.</title>
        <authorList>
            <person name="Wang Y."/>
            <person name="Huang J.M."/>
            <person name="Cui G.J."/>
            <person name="Nunoura T."/>
            <person name="Takaki Y."/>
            <person name="Li W.L."/>
            <person name="Li J."/>
            <person name="Gao Z.M."/>
            <person name="Takai K."/>
            <person name="Zhang A.Q."/>
            <person name="Stepanauskas R."/>
        </authorList>
    </citation>
    <scope>NUCLEOTIDE SEQUENCE [LARGE SCALE GENOMIC DNA]</scope>
    <source>
        <strain evidence="9 10">G13</strain>
    </source>
</reference>
<dbReference type="InterPro" id="IPR006679">
    <property type="entry name" value="Adenine_deam"/>
</dbReference>
<evidence type="ECO:0000259" key="8">
    <source>
        <dbReference type="Pfam" id="PF13382"/>
    </source>
</evidence>
<dbReference type="PANTHER" id="PTHR11113:SF2">
    <property type="entry name" value="ADENINE DEAMINASE"/>
    <property type="match status" value="1"/>
</dbReference>
<dbReference type="InterPro" id="IPR006680">
    <property type="entry name" value="Amidohydro-rel"/>
</dbReference>
<evidence type="ECO:0000256" key="3">
    <source>
        <dbReference type="ARBA" id="ARBA00022801"/>
    </source>
</evidence>
<evidence type="ECO:0000256" key="2">
    <source>
        <dbReference type="ARBA" id="ARBA00012782"/>
    </source>
</evidence>
<feature type="domain" description="Adenine deaminase C-terminal" evidence="8">
    <location>
        <begin position="398"/>
        <end position="563"/>
    </location>
</feature>
<dbReference type="InterPro" id="IPR032466">
    <property type="entry name" value="Metal_Hydrolase"/>
</dbReference>
<evidence type="ECO:0000256" key="6">
    <source>
        <dbReference type="HAMAP-Rule" id="MF_01518"/>
    </source>
</evidence>
<accession>A0A7K4NTX9</accession>
<name>A0A7K4NTX9_9ARCH</name>
<evidence type="ECO:0000259" key="7">
    <source>
        <dbReference type="Pfam" id="PF01979"/>
    </source>
</evidence>
<dbReference type="HAMAP" id="MF_01518">
    <property type="entry name" value="Adenine_deamin"/>
    <property type="match status" value="1"/>
</dbReference>
<proteinExistence type="inferred from homology"/>
<keyword evidence="3 6" id="KW-0378">Hydrolase</keyword>
<dbReference type="GO" id="GO:0000034">
    <property type="term" value="F:adenine deaminase activity"/>
    <property type="evidence" value="ECO:0007669"/>
    <property type="project" value="UniProtKB-UniRule"/>
</dbReference>
<comment type="catalytic activity">
    <reaction evidence="5 6">
        <text>adenine + H2O + H(+) = hypoxanthine + NH4(+)</text>
        <dbReference type="Rhea" id="RHEA:23688"/>
        <dbReference type="ChEBI" id="CHEBI:15377"/>
        <dbReference type="ChEBI" id="CHEBI:15378"/>
        <dbReference type="ChEBI" id="CHEBI:16708"/>
        <dbReference type="ChEBI" id="CHEBI:17368"/>
        <dbReference type="ChEBI" id="CHEBI:28938"/>
        <dbReference type="EC" id="3.5.4.2"/>
    </reaction>
</comment>
<evidence type="ECO:0000256" key="5">
    <source>
        <dbReference type="ARBA" id="ARBA00047720"/>
    </source>
</evidence>
<evidence type="ECO:0000256" key="4">
    <source>
        <dbReference type="ARBA" id="ARBA00023211"/>
    </source>
</evidence>
<dbReference type="AlphaFoldDB" id="A0A7K4NTX9"/>